<reference evidence="2" key="1">
    <citation type="journal article" date="2021" name="PeerJ">
        <title>Extensive microbial diversity within the chicken gut microbiome revealed by metagenomics and culture.</title>
        <authorList>
            <person name="Gilroy R."/>
            <person name="Ravi A."/>
            <person name="Getino M."/>
            <person name="Pursley I."/>
            <person name="Horton D.L."/>
            <person name="Alikhan N.F."/>
            <person name="Baker D."/>
            <person name="Gharbi K."/>
            <person name="Hall N."/>
            <person name="Watson M."/>
            <person name="Adriaenssens E.M."/>
            <person name="Foster-Nyarko E."/>
            <person name="Jarju S."/>
            <person name="Secka A."/>
            <person name="Antonio M."/>
            <person name="Oren A."/>
            <person name="Chaudhuri R.R."/>
            <person name="La Ragione R."/>
            <person name="Hildebrand F."/>
            <person name="Pallen M.J."/>
        </authorList>
    </citation>
    <scope>NUCLEOTIDE SEQUENCE</scope>
    <source>
        <strain evidence="2">ChiW4-1371</strain>
    </source>
</reference>
<proteinExistence type="predicted"/>
<protein>
    <submittedName>
        <fullName evidence="2">Uncharacterized protein</fullName>
    </submittedName>
</protein>
<evidence type="ECO:0000313" key="2">
    <source>
        <dbReference type="EMBL" id="HIZ89051.1"/>
    </source>
</evidence>
<dbReference type="Proteomes" id="UP000824176">
    <property type="component" value="Unassembled WGS sequence"/>
</dbReference>
<dbReference type="EMBL" id="DXAQ01000059">
    <property type="protein sequence ID" value="HIZ89051.1"/>
    <property type="molecule type" value="Genomic_DNA"/>
</dbReference>
<feature type="region of interest" description="Disordered" evidence="1">
    <location>
        <begin position="1"/>
        <end position="44"/>
    </location>
</feature>
<name>A0A9D2GU66_9BACT</name>
<sequence length="89" mass="10110">MSKKQEQIVEQNAEQEEKEVTKENTVIEAPESITGEVPAEDKQEETEVKYKAKACIYYGNKKIMPGEILLNVETNTIHSLLKNGFIELV</sequence>
<evidence type="ECO:0000313" key="3">
    <source>
        <dbReference type="Proteomes" id="UP000824176"/>
    </source>
</evidence>
<comment type="caution">
    <text evidence="2">The sequence shown here is derived from an EMBL/GenBank/DDBJ whole genome shotgun (WGS) entry which is preliminary data.</text>
</comment>
<organism evidence="2 3">
    <name type="scientific">Candidatus Mucispirillum faecigallinarum</name>
    <dbReference type="NCBI Taxonomy" id="2838699"/>
    <lineage>
        <taxon>Bacteria</taxon>
        <taxon>Pseudomonadati</taxon>
        <taxon>Deferribacterota</taxon>
        <taxon>Deferribacteres</taxon>
        <taxon>Deferribacterales</taxon>
        <taxon>Mucispirillaceae</taxon>
        <taxon>Mucispirillum</taxon>
    </lineage>
</organism>
<dbReference type="AlphaFoldDB" id="A0A9D2GU66"/>
<accession>A0A9D2GU66</accession>
<evidence type="ECO:0000256" key="1">
    <source>
        <dbReference type="SAM" id="MobiDB-lite"/>
    </source>
</evidence>
<gene>
    <name evidence="2" type="ORF">H9804_03830</name>
</gene>
<reference evidence="2" key="2">
    <citation type="submission" date="2021-04" db="EMBL/GenBank/DDBJ databases">
        <authorList>
            <person name="Gilroy R."/>
        </authorList>
    </citation>
    <scope>NUCLEOTIDE SEQUENCE</scope>
    <source>
        <strain evidence="2">ChiW4-1371</strain>
    </source>
</reference>